<feature type="transmembrane region" description="Helical" evidence="6">
    <location>
        <begin position="418"/>
        <end position="435"/>
    </location>
</feature>
<dbReference type="Proteomes" id="UP001209878">
    <property type="component" value="Unassembled WGS sequence"/>
</dbReference>
<feature type="transmembrane region" description="Helical" evidence="6">
    <location>
        <begin position="79"/>
        <end position="97"/>
    </location>
</feature>
<evidence type="ECO:0000256" key="4">
    <source>
        <dbReference type="ARBA" id="ARBA00023136"/>
    </source>
</evidence>
<keyword evidence="8" id="KW-1185">Reference proteome</keyword>
<feature type="transmembrane region" description="Helical" evidence="6">
    <location>
        <begin position="509"/>
        <end position="533"/>
    </location>
</feature>
<dbReference type="AlphaFoldDB" id="A0AAD9UIU6"/>
<dbReference type="InterPro" id="IPR051068">
    <property type="entry name" value="MFS_Domain-Containing_Protein"/>
</dbReference>
<feature type="transmembrane region" description="Helical" evidence="6">
    <location>
        <begin position="135"/>
        <end position="159"/>
    </location>
</feature>
<feature type="transmembrane region" description="Helical" evidence="6">
    <location>
        <begin position="179"/>
        <end position="199"/>
    </location>
</feature>
<reference evidence="7" key="1">
    <citation type="journal article" date="2023" name="Mol. Biol. Evol.">
        <title>Third-Generation Sequencing Reveals the Adaptive Role of the Epigenome in Three Deep-Sea Polychaetes.</title>
        <authorList>
            <person name="Perez M."/>
            <person name="Aroh O."/>
            <person name="Sun Y."/>
            <person name="Lan Y."/>
            <person name="Juniper S.K."/>
            <person name="Young C.R."/>
            <person name="Angers B."/>
            <person name="Qian P.Y."/>
        </authorList>
    </citation>
    <scope>NUCLEOTIDE SEQUENCE</scope>
    <source>
        <strain evidence="7">R07B-5</strain>
    </source>
</reference>
<dbReference type="PANTHER" id="PTHR23510:SF16">
    <property type="entry name" value="MAJOR FACILITATOR SUPERFAMILY (MFS) PROFILE DOMAIN-CONTAINING PROTEIN"/>
    <property type="match status" value="1"/>
</dbReference>
<comment type="caution">
    <text evidence="7">The sequence shown here is derived from an EMBL/GenBank/DDBJ whole genome shotgun (WGS) entry which is preliminary data.</text>
</comment>
<feature type="transmembrane region" description="Helical" evidence="6">
    <location>
        <begin position="455"/>
        <end position="472"/>
    </location>
</feature>
<evidence type="ECO:0000256" key="5">
    <source>
        <dbReference type="SAM" id="MobiDB-lite"/>
    </source>
</evidence>
<accession>A0AAD9UIU6</accession>
<feature type="transmembrane region" description="Helical" evidence="6">
    <location>
        <begin position="103"/>
        <end position="123"/>
    </location>
</feature>
<dbReference type="InterPro" id="IPR036259">
    <property type="entry name" value="MFS_trans_sf"/>
</dbReference>
<feature type="transmembrane region" description="Helical" evidence="6">
    <location>
        <begin position="577"/>
        <end position="598"/>
    </location>
</feature>
<organism evidence="7 8">
    <name type="scientific">Ridgeia piscesae</name>
    <name type="common">Tubeworm</name>
    <dbReference type="NCBI Taxonomy" id="27915"/>
    <lineage>
        <taxon>Eukaryota</taxon>
        <taxon>Metazoa</taxon>
        <taxon>Spiralia</taxon>
        <taxon>Lophotrochozoa</taxon>
        <taxon>Annelida</taxon>
        <taxon>Polychaeta</taxon>
        <taxon>Sedentaria</taxon>
        <taxon>Canalipalpata</taxon>
        <taxon>Sabellida</taxon>
        <taxon>Siboglinidae</taxon>
        <taxon>Ridgeia</taxon>
    </lineage>
</organism>
<gene>
    <name evidence="7" type="ORF">NP493_61g00005</name>
</gene>
<evidence type="ECO:0000256" key="1">
    <source>
        <dbReference type="ARBA" id="ARBA00004141"/>
    </source>
</evidence>
<dbReference type="SUPFAM" id="SSF103473">
    <property type="entry name" value="MFS general substrate transporter"/>
    <property type="match status" value="1"/>
</dbReference>
<feature type="transmembrane region" description="Helical" evidence="6">
    <location>
        <begin position="554"/>
        <end position="571"/>
    </location>
</feature>
<feature type="transmembrane region" description="Helical" evidence="6">
    <location>
        <begin position="484"/>
        <end position="503"/>
    </location>
</feature>
<keyword evidence="3 6" id="KW-1133">Transmembrane helix</keyword>
<dbReference type="GO" id="GO:0022857">
    <property type="term" value="F:transmembrane transporter activity"/>
    <property type="evidence" value="ECO:0007669"/>
    <property type="project" value="InterPro"/>
</dbReference>
<feature type="transmembrane region" description="Helical" evidence="6">
    <location>
        <begin position="12"/>
        <end position="38"/>
    </location>
</feature>
<dbReference type="InterPro" id="IPR011701">
    <property type="entry name" value="MFS"/>
</dbReference>
<protein>
    <recommendedName>
        <fullName evidence="9">Major facilitator superfamily (MFS) profile domain-containing protein</fullName>
    </recommendedName>
</protein>
<keyword evidence="4 6" id="KW-0472">Membrane</keyword>
<dbReference type="EMBL" id="JAODUO010000060">
    <property type="protein sequence ID" value="KAK2191094.1"/>
    <property type="molecule type" value="Genomic_DNA"/>
</dbReference>
<feature type="transmembrane region" description="Helical" evidence="6">
    <location>
        <begin position="44"/>
        <end position="67"/>
    </location>
</feature>
<evidence type="ECO:0000256" key="3">
    <source>
        <dbReference type="ARBA" id="ARBA00022989"/>
    </source>
</evidence>
<proteinExistence type="predicted"/>
<sequence>MPMTAKRKKRLSYIAIGGLFLLSAIEYAVILPTVWLYIKQRFGARLYLMGLVLSAFSFAGLLSSPIMGKWSDHSKDTKSVLLIANLFEIGGSIMYFLGISGWFLVASRFVAGIGSGVISSLFADISRITTVEERTAVMSSFMAVRQFGLLVGPGFNLILRELHFYIGPYIVDKYTAPGLFMACVWIAYQFYVVFCYTNLPQLKIELEVEKQQIEQNSNDSPFASEIYSHLHEGATVATQSDDVAVHVTLGDDPIMTPESDGPVRTVVENDMSGFTSSDDLIESAEKFIQVTERQISKTSVNTSSSKTSFPRPSDGDADSEDSGGILFNVTPSMSGVEQSPQPCHPQCIPSYGSVNNVAPSTECRCRTANIPSSAEHTAGSRVYEEVTGYDSEVQCLDTTHQAGWSWSYYYNEHTKEEVVVVLSVVFVAFFNQMALESMVTPLTAKLLQWGELENSLMYCTCGAEILLVFLLIRFLSRHISDRNLMVIGFVCITVSVALLMWFLTSFKNASWTANLICLVTVIALDIFGLPFLLVTSTSLYSKMTSPATQGFSQGVRRVVGSLGMIMGPLWVSGLWDHLYIMFGVTLGLNALVMVMLFLSYNRLVGMELESEEIVVCPPATERQPLLQNT</sequence>
<dbReference type="Gene3D" id="1.20.1250.20">
    <property type="entry name" value="MFS general substrate transporter like domains"/>
    <property type="match status" value="2"/>
</dbReference>
<name>A0AAD9UIU6_RIDPI</name>
<dbReference type="Pfam" id="PF07690">
    <property type="entry name" value="MFS_1"/>
    <property type="match status" value="1"/>
</dbReference>
<evidence type="ECO:0008006" key="9">
    <source>
        <dbReference type="Google" id="ProtNLM"/>
    </source>
</evidence>
<evidence type="ECO:0000256" key="6">
    <source>
        <dbReference type="SAM" id="Phobius"/>
    </source>
</evidence>
<comment type="subcellular location">
    <subcellularLocation>
        <location evidence="1">Membrane</location>
        <topology evidence="1">Multi-pass membrane protein</topology>
    </subcellularLocation>
</comment>
<evidence type="ECO:0000256" key="2">
    <source>
        <dbReference type="ARBA" id="ARBA00022692"/>
    </source>
</evidence>
<feature type="region of interest" description="Disordered" evidence="5">
    <location>
        <begin position="294"/>
        <end position="325"/>
    </location>
</feature>
<evidence type="ECO:0000313" key="8">
    <source>
        <dbReference type="Proteomes" id="UP001209878"/>
    </source>
</evidence>
<evidence type="ECO:0000313" key="7">
    <source>
        <dbReference type="EMBL" id="KAK2191094.1"/>
    </source>
</evidence>
<dbReference type="GO" id="GO:0016020">
    <property type="term" value="C:membrane"/>
    <property type="evidence" value="ECO:0007669"/>
    <property type="project" value="UniProtKB-SubCell"/>
</dbReference>
<keyword evidence="2 6" id="KW-0812">Transmembrane</keyword>
<dbReference type="PANTHER" id="PTHR23510">
    <property type="entry name" value="INNER MEMBRANE TRANSPORT PROTEIN YAJR"/>
    <property type="match status" value="1"/>
</dbReference>
<feature type="compositionally biased region" description="Low complexity" evidence="5">
    <location>
        <begin position="296"/>
        <end position="308"/>
    </location>
</feature>